<accession>A0A8D3XXQ3</accession>
<dbReference type="RefSeq" id="WP_043217882.1">
    <property type="nucleotide sequence ID" value="NZ_CP007511.1"/>
</dbReference>
<dbReference type="GeneID" id="77258484"/>
<gene>
    <name evidence="2" type="ORF">CL52_00890</name>
</gene>
<keyword evidence="1" id="KW-1133">Transmembrane helix</keyword>
<evidence type="ECO:0008006" key="4">
    <source>
        <dbReference type="Google" id="ProtNLM"/>
    </source>
</evidence>
<evidence type="ECO:0000256" key="1">
    <source>
        <dbReference type="SAM" id="Phobius"/>
    </source>
</evidence>
<evidence type="ECO:0000313" key="2">
    <source>
        <dbReference type="EMBL" id="AJE13665.1"/>
    </source>
</evidence>
<dbReference type="SUPFAM" id="SSF48371">
    <property type="entry name" value="ARM repeat"/>
    <property type="match status" value="1"/>
</dbReference>
<organism evidence="2 3">
    <name type="scientific">Stutzerimonas balearica DSM 6083</name>
    <dbReference type="NCBI Taxonomy" id="1123016"/>
    <lineage>
        <taxon>Bacteria</taxon>
        <taxon>Pseudomonadati</taxon>
        <taxon>Pseudomonadota</taxon>
        <taxon>Gammaproteobacteria</taxon>
        <taxon>Pseudomonadales</taxon>
        <taxon>Pseudomonadaceae</taxon>
        <taxon>Stutzerimonas</taxon>
    </lineage>
</organism>
<feature type="transmembrane region" description="Helical" evidence="1">
    <location>
        <begin position="33"/>
        <end position="56"/>
    </location>
</feature>
<sequence>MPSDGSMRCPAWLCEAPADLIAALRPEDAILQLAFYCALALAGLTLLVLLQVLLLGELTRLRGRRRQAFNDHWRPYFALCSLSDELPEATAPRARNHRLWFLLQWNRTQLQLRGAAHERMNRALVALGMERRALDLLRGRVRARLIGLTCLRHLADPRHWEAVLPLLRNRNTSVALAAAQTLIAMDPARAMQTLLPLAAQRADWALPRLTGLCLQAGAEAVTGPLLALLNLLDEPQRTRMAALLVYGDPRHAAPWARARLDEGAAAEALQIALRCLGELADPRDRTRLQRALAHAGADVRLAALEALQRQARRDDSPLFVPLLADSNWAVRQAAADALAHLPGATPERLQHLLQEVDDRYGQDALRRAMVELKR</sequence>
<dbReference type="InterPro" id="IPR011989">
    <property type="entry name" value="ARM-like"/>
</dbReference>
<dbReference type="KEGG" id="pbm:CL52_00890"/>
<evidence type="ECO:0000313" key="3">
    <source>
        <dbReference type="Proteomes" id="UP000031271"/>
    </source>
</evidence>
<keyword evidence="1" id="KW-0812">Transmembrane</keyword>
<name>A0A8D3XXQ3_9GAMM</name>
<dbReference type="Gene3D" id="1.25.10.10">
    <property type="entry name" value="Leucine-rich Repeat Variant"/>
    <property type="match status" value="1"/>
</dbReference>
<dbReference type="Pfam" id="PF13646">
    <property type="entry name" value="HEAT_2"/>
    <property type="match status" value="1"/>
</dbReference>
<proteinExistence type="predicted"/>
<keyword evidence="1" id="KW-0472">Membrane</keyword>
<dbReference type="InterPro" id="IPR016024">
    <property type="entry name" value="ARM-type_fold"/>
</dbReference>
<dbReference type="EMBL" id="CP007511">
    <property type="protein sequence ID" value="AJE13665.1"/>
    <property type="molecule type" value="Genomic_DNA"/>
</dbReference>
<reference evidence="2 3" key="2">
    <citation type="journal article" name="Genome Announc.">
        <title>Complete Genome Sequence of Pseudomonas balearica DSM 6083T.</title>
        <authorList>
            <person name="Bennasar-Figueras A."/>
            <person name="Salva-Serra F."/>
            <person name="Jaen-Luchoro D."/>
            <person name="Segui C."/>
            <person name="Aliaga F."/>
            <person name="Busquets A."/>
            <person name="Gomila M."/>
            <person name="Moore E.R."/>
            <person name="Lalucat J."/>
        </authorList>
    </citation>
    <scope>NUCLEOTIDE SEQUENCE [LARGE SCALE GENOMIC DNA]</scope>
    <source>
        <strain evidence="3">DSM 6083</strain>
    </source>
</reference>
<dbReference type="Proteomes" id="UP000031271">
    <property type="component" value="Chromosome"/>
</dbReference>
<dbReference type="AlphaFoldDB" id="A0A8D3XXQ3"/>
<protein>
    <recommendedName>
        <fullName evidence="4">HEAT repeat</fullName>
    </recommendedName>
</protein>
<reference evidence="3" key="1">
    <citation type="submission" date="2014-03" db="EMBL/GenBank/DDBJ databases">
        <title>Complete genome of Pseudomonas balearica DSM 6083T, a sewage water isolate from an enrichment with 2-methylnaphthalene.</title>
        <authorList>
            <person name="Salva-Serra F."/>
            <person name="Jaen-Luchoro D."/>
            <person name="Busquets A."/>
            <person name="Pena A."/>
            <person name="Gomila M."/>
            <person name="Bosch R."/>
            <person name="Nogales B."/>
            <person name="Garcia-Valdes E."/>
            <person name="Lalucat J."/>
            <person name="Bennasar A."/>
        </authorList>
    </citation>
    <scope>NUCLEOTIDE SEQUENCE [LARGE SCALE GENOMIC DNA]</scope>
    <source>
        <strain evidence="3">DSM 6083</strain>
    </source>
</reference>